<gene>
    <name evidence="1" type="ORF">MES4922_130068</name>
</gene>
<comment type="caution">
    <text evidence="1">The sequence shown here is derived from an EMBL/GenBank/DDBJ whole genome shotgun (WGS) entry which is preliminary data.</text>
</comment>
<dbReference type="EMBL" id="CAKXZS010000005">
    <property type="protein sequence ID" value="CAH2395642.1"/>
    <property type="molecule type" value="Genomic_DNA"/>
</dbReference>
<protein>
    <submittedName>
        <fullName evidence="1">Uncharacterized protein</fullName>
    </submittedName>
</protein>
<dbReference type="Proteomes" id="UP001152604">
    <property type="component" value="Unassembled WGS sequence"/>
</dbReference>
<sequence>MAASPLSTPRIGFARAWLRCGRVERLINLNSAYSRSNHADDYTLIFGGFAPAYDSWLSAAR</sequence>
<keyword evidence="2" id="KW-1185">Reference proteome</keyword>
<evidence type="ECO:0000313" key="2">
    <source>
        <dbReference type="Proteomes" id="UP001152604"/>
    </source>
</evidence>
<evidence type="ECO:0000313" key="1">
    <source>
        <dbReference type="EMBL" id="CAH2395642.1"/>
    </source>
</evidence>
<proteinExistence type="predicted"/>
<organism evidence="1 2">
    <name type="scientific">Mesorhizobium ventifaucium</name>
    <dbReference type="NCBI Taxonomy" id="666020"/>
    <lineage>
        <taxon>Bacteria</taxon>
        <taxon>Pseudomonadati</taxon>
        <taxon>Pseudomonadota</taxon>
        <taxon>Alphaproteobacteria</taxon>
        <taxon>Hyphomicrobiales</taxon>
        <taxon>Phyllobacteriaceae</taxon>
        <taxon>Mesorhizobium</taxon>
    </lineage>
</organism>
<name>A0ABN8JC36_9HYPH</name>
<accession>A0ABN8JC36</accession>
<reference evidence="1" key="1">
    <citation type="submission" date="2022-03" db="EMBL/GenBank/DDBJ databases">
        <authorList>
            <person name="Brunel B."/>
        </authorList>
    </citation>
    <scope>NUCLEOTIDE SEQUENCE</scope>
    <source>
        <strain evidence="1">STM4922sample</strain>
    </source>
</reference>